<accession>F3KRV5</accession>
<evidence type="ECO:0000313" key="1">
    <source>
        <dbReference type="EMBL" id="EGI77439.1"/>
    </source>
</evidence>
<organism evidence="1 2">
    <name type="scientific">Hylemonella gracilis ATCC 19624</name>
    <dbReference type="NCBI Taxonomy" id="887062"/>
    <lineage>
        <taxon>Bacteria</taxon>
        <taxon>Pseudomonadati</taxon>
        <taxon>Pseudomonadota</taxon>
        <taxon>Betaproteobacteria</taxon>
        <taxon>Burkholderiales</taxon>
        <taxon>Comamonadaceae</taxon>
        <taxon>Hylemonella</taxon>
    </lineage>
</organism>
<dbReference type="OrthoDB" id="9982297at2"/>
<gene>
    <name evidence="1" type="ORF">HGR_05921</name>
</gene>
<dbReference type="Proteomes" id="UP000016368">
    <property type="component" value="Unassembled WGS sequence"/>
</dbReference>
<keyword evidence="2" id="KW-1185">Reference proteome</keyword>
<evidence type="ECO:0000313" key="2">
    <source>
        <dbReference type="Proteomes" id="UP000016368"/>
    </source>
</evidence>
<proteinExistence type="predicted"/>
<sequence length="70" mass="7343">MFVLLSLLLPPLQRVMYALPALVQPPCVPATERGPLILATAARLAVTTSQTAVSTASLAFIQTPASRLSP</sequence>
<dbReference type="AlphaFoldDB" id="F3KRV5"/>
<protein>
    <submittedName>
        <fullName evidence="1">Uncharacterized protein</fullName>
    </submittedName>
</protein>
<dbReference type="EMBL" id="AEGR01000047">
    <property type="protein sequence ID" value="EGI77439.1"/>
    <property type="molecule type" value="Genomic_DNA"/>
</dbReference>
<name>F3KRV5_9BURK</name>
<reference evidence="1 2" key="1">
    <citation type="journal article" date="2011" name="EMBO J.">
        <title>Structural diversity of bacterial flagellar motors.</title>
        <authorList>
            <person name="Chen S."/>
            <person name="Beeby M."/>
            <person name="Murphy G.E."/>
            <person name="Leadbetter J.R."/>
            <person name="Hendrixson D.R."/>
            <person name="Briegel A."/>
            <person name="Li Z."/>
            <person name="Shi J."/>
            <person name="Tocheva E.I."/>
            <person name="Muller A."/>
            <person name="Dobro M.J."/>
            <person name="Jensen G.J."/>
        </authorList>
    </citation>
    <scope>NUCLEOTIDE SEQUENCE [LARGE SCALE GENOMIC DNA]</scope>
    <source>
        <strain evidence="1 2">ATCC 19624</strain>
    </source>
</reference>
<comment type="caution">
    <text evidence="1">The sequence shown here is derived from an EMBL/GenBank/DDBJ whole genome shotgun (WGS) entry which is preliminary data.</text>
</comment>